<name>A0A084UA79_9HYPH</name>
<dbReference type="Pfam" id="PF10691">
    <property type="entry name" value="DUF2497"/>
    <property type="match status" value="1"/>
</dbReference>
<feature type="compositionally biased region" description="Basic and acidic residues" evidence="1">
    <location>
        <begin position="84"/>
        <end position="99"/>
    </location>
</feature>
<gene>
    <name evidence="2" type="ORF">EL18_00887</name>
</gene>
<comment type="caution">
    <text evidence="2">The sequence shown here is derived from an EMBL/GenBank/DDBJ whole genome shotgun (WGS) entry which is preliminary data.</text>
</comment>
<feature type="compositionally biased region" description="Low complexity" evidence="1">
    <location>
        <begin position="111"/>
        <end position="122"/>
    </location>
</feature>
<feature type="region of interest" description="Disordered" evidence="1">
    <location>
        <begin position="190"/>
        <end position="211"/>
    </location>
</feature>
<dbReference type="eggNOG" id="COG3827">
    <property type="taxonomic scope" value="Bacteria"/>
</dbReference>
<feature type="region of interest" description="Disordered" evidence="1">
    <location>
        <begin position="30"/>
        <end position="168"/>
    </location>
</feature>
<evidence type="ECO:0000313" key="2">
    <source>
        <dbReference type="EMBL" id="KFB09865.1"/>
    </source>
</evidence>
<dbReference type="STRING" id="472175.EL18_00887"/>
<reference evidence="2 3" key="1">
    <citation type="submission" date="2014-05" db="EMBL/GenBank/DDBJ databases">
        <title>Draft Genome Sequence of Nitratireductor basaltis Strain UMTGB225, A Marine Bacterium Isolated from Green Barrel Tunicate.</title>
        <authorList>
            <person name="Gan H.Y."/>
        </authorList>
    </citation>
    <scope>NUCLEOTIDE SEQUENCE [LARGE SCALE GENOMIC DNA]</scope>
    <source>
        <strain evidence="2 3">UMTGB225</strain>
    </source>
</reference>
<dbReference type="EMBL" id="JMQM01000001">
    <property type="protein sequence ID" value="KFB09865.1"/>
    <property type="molecule type" value="Genomic_DNA"/>
</dbReference>
<feature type="compositionally biased region" description="Basic and acidic residues" evidence="1">
    <location>
        <begin position="197"/>
        <end position="208"/>
    </location>
</feature>
<evidence type="ECO:0000256" key="1">
    <source>
        <dbReference type="SAM" id="MobiDB-lite"/>
    </source>
</evidence>
<accession>A0A084UA79</accession>
<feature type="compositionally biased region" description="Basic and acidic residues" evidence="1">
    <location>
        <begin position="56"/>
        <end position="77"/>
    </location>
</feature>
<feature type="compositionally biased region" description="Low complexity" evidence="1">
    <location>
        <begin position="36"/>
        <end position="55"/>
    </location>
</feature>
<protein>
    <recommendedName>
        <fullName evidence="4">DUF2497 domain-containing protein</fullName>
    </recommendedName>
</protein>
<keyword evidence="3" id="KW-1185">Reference proteome</keyword>
<dbReference type="OrthoDB" id="7189469at2"/>
<feature type="compositionally biased region" description="Basic and acidic residues" evidence="1">
    <location>
        <begin position="123"/>
        <end position="132"/>
    </location>
</feature>
<dbReference type="InterPro" id="IPR019632">
    <property type="entry name" value="DUF2497"/>
</dbReference>
<dbReference type="AlphaFoldDB" id="A0A084UA79"/>
<sequence>MAQASSVQREPSMEEILASIRRIIEDNEAGSGQGVAASAAASAADPADDAPAAHSADVEEFRAELRPSFADRQDEPANKPASISEDKVHALNVKRDEAQAKPFDWMQSTGSAPSSAAAPASAEKSEEREERAWPPVGQADTRYDDAARPELQASPSQAEPAEEMAEATANTAPEMGNTASVGQNVEQVVRQSLSESTGRELATERKPILSEQSGRKVAAAFSELNEAFQASRRKGLDEVAEEMLRPMLQEWLDDNLPAIVERLVREEIERVARGG</sequence>
<evidence type="ECO:0008006" key="4">
    <source>
        <dbReference type="Google" id="ProtNLM"/>
    </source>
</evidence>
<dbReference type="PATRIC" id="fig|472175.3.peg.898"/>
<organism evidence="2 3">
    <name type="scientific">Nitratireductor basaltis</name>
    <dbReference type="NCBI Taxonomy" id="472175"/>
    <lineage>
        <taxon>Bacteria</taxon>
        <taxon>Pseudomonadati</taxon>
        <taxon>Pseudomonadota</taxon>
        <taxon>Alphaproteobacteria</taxon>
        <taxon>Hyphomicrobiales</taxon>
        <taxon>Phyllobacteriaceae</taxon>
        <taxon>Nitratireductor</taxon>
    </lineage>
</organism>
<dbReference type="Proteomes" id="UP000053675">
    <property type="component" value="Unassembled WGS sequence"/>
</dbReference>
<proteinExistence type="predicted"/>
<evidence type="ECO:0000313" key="3">
    <source>
        <dbReference type="Proteomes" id="UP000053675"/>
    </source>
</evidence>